<proteinExistence type="predicted"/>
<sequence>MTAKDTFVDVIALTSPSGRMSKRALKATQERIRKELFPDGLAPPSYPQPTKAECLLHQAAELRSLAARGMRPRSYLRKAEALEREAASKTKDKEN</sequence>
<comment type="caution">
    <text evidence="1">The sequence shown here is derived from an EMBL/GenBank/DDBJ whole genome shotgun (WGS) entry which is preliminary data.</text>
</comment>
<accession>A0A0F9F617</accession>
<protein>
    <submittedName>
        <fullName evidence="1">Uncharacterized protein</fullName>
    </submittedName>
</protein>
<name>A0A0F9F617_9ZZZZ</name>
<reference evidence="1" key="1">
    <citation type="journal article" date="2015" name="Nature">
        <title>Complex archaea that bridge the gap between prokaryotes and eukaryotes.</title>
        <authorList>
            <person name="Spang A."/>
            <person name="Saw J.H."/>
            <person name="Jorgensen S.L."/>
            <person name="Zaremba-Niedzwiedzka K."/>
            <person name="Martijn J."/>
            <person name="Lind A.E."/>
            <person name="van Eijk R."/>
            <person name="Schleper C."/>
            <person name="Guy L."/>
            <person name="Ettema T.J."/>
        </authorList>
    </citation>
    <scope>NUCLEOTIDE SEQUENCE</scope>
</reference>
<organism evidence="1">
    <name type="scientific">marine sediment metagenome</name>
    <dbReference type="NCBI Taxonomy" id="412755"/>
    <lineage>
        <taxon>unclassified sequences</taxon>
        <taxon>metagenomes</taxon>
        <taxon>ecological metagenomes</taxon>
    </lineage>
</organism>
<gene>
    <name evidence="1" type="ORF">LCGC14_1990680</name>
</gene>
<dbReference type="AlphaFoldDB" id="A0A0F9F617"/>
<evidence type="ECO:0000313" key="1">
    <source>
        <dbReference type="EMBL" id="KKL81849.1"/>
    </source>
</evidence>
<dbReference type="EMBL" id="LAZR01022446">
    <property type="protein sequence ID" value="KKL81849.1"/>
    <property type="molecule type" value="Genomic_DNA"/>
</dbReference>